<evidence type="ECO:0000256" key="2">
    <source>
        <dbReference type="ARBA" id="ARBA00005046"/>
    </source>
</evidence>
<evidence type="ECO:0000256" key="5">
    <source>
        <dbReference type="ARBA" id="ARBA00047317"/>
    </source>
</evidence>
<dbReference type="PANTHER" id="PTHR10192:SF5">
    <property type="entry name" value="GEPHYRIN"/>
    <property type="match status" value="1"/>
</dbReference>
<dbReference type="RefSeq" id="WP_012173492.1">
    <property type="nucleotide sequence ID" value="NC_009943.1"/>
</dbReference>
<proteinExistence type="inferred from homology"/>
<keyword evidence="6" id="KW-0500">Molybdenum</keyword>
<dbReference type="CDD" id="cd00887">
    <property type="entry name" value="MoeA"/>
    <property type="match status" value="1"/>
</dbReference>
<dbReference type="GO" id="GO:0006777">
    <property type="term" value="P:Mo-molybdopterin cofactor biosynthetic process"/>
    <property type="evidence" value="ECO:0007669"/>
    <property type="project" value="UniProtKB-UniRule"/>
</dbReference>
<feature type="domain" description="MoaB/Mog" evidence="7">
    <location>
        <begin position="182"/>
        <end position="319"/>
    </location>
</feature>
<evidence type="ECO:0000313" key="8">
    <source>
        <dbReference type="EMBL" id="ABW65873.1"/>
    </source>
</evidence>
<keyword evidence="9" id="KW-1185">Reference proteome</keyword>
<dbReference type="GO" id="GO:0061599">
    <property type="term" value="F:molybdopterin molybdotransferase activity"/>
    <property type="evidence" value="ECO:0007669"/>
    <property type="project" value="UniProtKB-UniRule"/>
</dbReference>
<comment type="cofactor">
    <cofactor evidence="6">
        <name>Mg(2+)</name>
        <dbReference type="ChEBI" id="CHEBI:18420"/>
    </cofactor>
</comment>
<accession>A8ZRV6</accession>
<comment type="similarity">
    <text evidence="3 6">Belongs to the MoeA family.</text>
</comment>
<comment type="function">
    <text evidence="1 6">Catalyzes the insertion of molybdate into adenylated molybdopterin with the concomitant release of AMP.</text>
</comment>
<dbReference type="InterPro" id="IPR036425">
    <property type="entry name" value="MoaB/Mog-like_dom_sf"/>
</dbReference>
<dbReference type="STRING" id="96561.Dole_0063"/>
<protein>
    <recommendedName>
        <fullName evidence="6">Molybdopterin molybdenumtransferase</fullName>
        <ecNumber evidence="6">2.10.1.1</ecNumber>
    </recommendedName>
</protein>
<name>A8ZRV6_DESOH</name>
<dbReference type="HOGENOM" id="CLU_010186_7_0_7"/>
<keyword evidence="6" id="KW-0808">Transferase</keyword>
<evidence type="ECO:0000256" key="1">
    <source>
        <dbReference type="ARBA" id="ARBA00002901"/>
    </source>
</evidence>
<dbReference type="EMBL" id="CP000859">
    <property type="protein sequence ID" value="ABW65873.1"/>
    <property type="molecule type" value="Genomic_DNA"/>
</dbReference>
<sequence length="409" mass="44331">MKKEIGFDEAQELTFSSIVARKTETLGLDRLTDRVLAEDVVSSVDSPSVNASLKDGYAVRSGDLQKAGPESPVFLEMAGSISAGAATRLKVAAGRAIRITTGAPIPQGADAVLAEEFTRLAENRLACYNTAGPGRNILQKGTDIQKGQAVAKKFDRATPPLVGLLATAGLDRATVFKSPVVCVMATGDEVVAPGKPLPEGKLYASNITEICAWLTQHRIDSRVCFARDTEEAVVSTIREQIDHVDLFISSGGIWGSEKDLMLKVLESLDWKGIYHRVRMGPGKAIAFGFLEDKPFFCLPGGPPSNEMAFLQIALPGVLKMRGHQRPRFPVVSARLAETVRGVGHWTQFVHAEVRKEEKALVVVPLQQRSRLQSMAGKNALIRIPEGTEVLDAGTLIEVQLLDTRVLREE</sequence>
<evidence type="ECO:0000256" key="3">
    <source>
        <dbReference type="ARBA" id="ARBA00010763"/>
    </source>
</evidence>
<dbReference type="InterPro" id="IPR038987">
    <property type="entry name" value="MoeA-like"/>
</dbReference>
<dbReference type="InterPro" id="IPR001453">
    <property type="entry name" value="MoaB/Mog_dom"/>
</dbReference>
<dbReference type="GO" id="GO:0005829">
    <property type="term" value="C:cytosol"/>
    <property type="evidence" value="ECO:0007669"/>
    <property type="project" value="TreeGrafter"/>
</dbReference>
<gene>
    <name evidence="8" type="ordered locus">Dole_0063</name>
</gene>
<dbReference type="GO" id="GO:0046872">
    <property type="term" value="F:metal ion binding"/>
    <property type="evidence" value="ECO:0007669"/>
    <property type="project" value="UniProtKB-UniRule"/>
</dbReference>
<dbReference type="InterPro" id="IPR036135">
    <property type="entry name" value="MoeA_linker/N_sf"/>
</dbReference>
<dbReference type="UniPathway" id="UPA00344"/>
<dbReference type="SUPFAM" id="SSF63882">
    <property type="entry name" value="MoeA N-terminal region -like"/>
    <property type="match status" value="1"/>
</dbReference>
<reference evidence="8 9" key="1">
    <citation type="submission" date="2007-10" db="EMBL/GenBank/DDBJ databases">
        <title>Complete sequence of Desulfococcus oleovorans Hxd3.</title>
        <authorList>
            <consortium name="US DOE Joint Genome Institute"/>
            <person name="Copeland A."/>
            <person name="Lucas S."/>
            <person name="Lapidus A."/>
            <person name="Barry K."/>
            <person name="Glavina del Rio T."/>
            <person name="Dalin E."/>
            <person name="Tice H."/>
            <person name="Pitluck S."/>
            <person name="Kiss H."/>
            <person name="Brettin T."/>
            <person name="Bruce D."/>
            <person name="Detter J.C."/>
            <person name="Han C."/>
            <person name="Schmutz J."/>
            <person name="Larimer F."/>
            <person name="Land M."/>
            <person name="Hauser L."/>
            <person name="Kyrpides N."/>
            <person name="Kim E."/>
            <person name="Wawrik B."/>
            <person name="Richardson P."/>
        </authorList>
    </citation>
    <scope>NUCLEOTIDE SEQUENCE [LARGE SCALE GENOMIC DNA]</scope>
    <source>
        <strain evidence="9">DSM 6200 / JCM 39069 / Hxd3</strain>
    </source>
</reference>
<dbReference type="Gene3D" id="2.170.190.11">
    <property type="entry name" value="Molybdopterin biosynthesis moea protein, domain 3"/>
    <property type="match status" value="1"/>
</dbReference>
<dbReference type="SMART" id="SM00852">
    <property type="entry name" value="MoCF_biosynth"/>
    <property type="match status" value="1"/>
</dbReference>
<dbReference type="Pfam" id="PF03453">
    <property type="entry name" value="MoeA_N"/>
    <property type="match status" value="1"/>
</dbReference>
<evidence type="ECO:0000256" key="6">
    <source>
        <dbReference type="RuleBase" id="RU365090"/>
    </source>
</evidence>
<keyword evidence="6" id="KW-0479">Metal-binding</keyword>
<dbReference type="SUPFAM" id="SSF53218">
    <property type="entry name" value="Molybdenum cofactor biosynthesis proteins"/>
    <property type="match status" value="1"/>
</dbReference>
<dbReference type="PANTHER" id="PTHR10192">
    <property type="entry name" value="MOLYBDOPTERIN BIOSYNTHESIS PROTEIN"/>
    <property type="match status" value="1"/>
</dbReference>
<evidence type="ECO:0000313" key="9">
    <source>
        <dbReference type="Proteomes" id="UP000008561"/>
    </source>
</evidence>
<comment type="catalytic activity">
    <reaction evidence="5">
        <text>adenylyl-molybdopterin + molybdate = Mo-molybdopterin + AMP + H(+)</text>
        <dbReference type="Rhea" id="RHEA:35047"/>
        <dbReference type="ChEBI" id="CHEBI:15378"/>
        <dbReference type="ChEBI" id="CHEBI:36264"/>
        <dbReference type="ChEBI" id="CHEBI:62727"/>
        <dbReference type="ChEBI" id="CHEBI:71302"/>
        <dbReference type="ChEBI" id="CHEBI:456215"/>
        <dbReference type="EC" id="2.10.1.1"/>
    </reaction>
</comment>
<dbReference type="InterPro" id="IPR036688">
    <property type="entry name" value="MoeA_C_domain_IV_sf"/>
</dbReference>
<organism evidence="8 9">
    <name type="scientific">Desulfosudis oleivorans (strain DSM 6200 / JCM 39069 / Hxd3)</name>
    <name type="common">Desulfococcus oleovorans</name>
    <dbReference type="NCBI Taxonomy" id="96561"/>
    <lineage>
        <taxon>Bacteria</taxon>
        <taxon>Pseudomonadati</taxon>
        <taxon>Thermodesulfobacteriota</taxon>
        <taxon>Desulfobacteria</taxon>
        <taxon>Desulfobacterales</taxon>
        <taxon>Desulfosudaceae</taxon>
        <taxon>Desulfosudis</taxon>
    </lineage>
</organism>
<keyword evidence="4 6" id="KW-0501">Molybdenum cofactor biosynthesis</keyword>
<dbReference type="Proteomes" id="UP000008561">
    <property type="component" value="Chromosome"/>
</dbReference>
<evidence type="ECO:0000259" key="7">
    <source>
        <dbReference type="SMART" id="SM00852"/>
    </source>
</evidence>
<dbReference type="Gene3D" id="3.40.980.10">
    <property type="entry name" value="MoaB/Mog-like domain"/>
    <property type="match status" value="1"/>
</dbReference>
<dbReference type="Gene3D" id="3.90.105.10">
    <property type="entry name" value="Molybdopterin biosynthesis moea protein, domain 2"/>
    <property type="match status" value="1"/>
</dbReference>
<dbReference type="KEGG" id="dol:Dole_0063"/>
<comment type="pathway">
    <text evidence="2 6">Cofactor biosynthesis; molybdopterin biosynthesis.</text>
</comment>
<dbReference type="InterPro" id="IPR005111">
    <property type="entry name" value="MoeA_C_domain_IV"/>
</dbReference>
<dbReference type="eggNOG" id="COG0303">
    <property type="taxonomic scope" value="Bacteria"/>
</dbReference>
<keyword evidence="6" id="KW-0460">Magnesium</keyword>
<dbReference type="OrthoDB" id="9804758at2"/>
<dbReference type="SUPFAM" id="SSF63867">
    <property type="entry name" value="MoeA C-terminal domain-like"/>
    <property type="match status" value="1"/>
</dbReference>
<dbReference type="InterPro" id="IPR005110">
    <property type="entry name" value="MoeA_linker/N"/>
</dbReference>
<dbReference type="Pfam" id="PF03454">
    <property type="entry name" value="MoeA_C"/>
    <property type="match status" value="1"/>
</dbReference>
<dbReference type="Gene3D" id="2.40.340.10">
    <property type="entry name" value="MoeA, C-terminal, domain IV"/>
    <property type="match status" value="1"/>
</dbReference>
<dbReference type="AlphaFoldDB" id="A8ZRV6"/>
<evidence type="ECO:0000256" key="4">
    <source>
        <dbReference type="ARBA" id="ARBA00023150"/>
    </source>
</evidence>
<dbReference type="EC" id="2.10.1.1" evidence="6"/>
<dbReference type="Pfam" id="PF00994">
    <property type="entry name" value="MoCF_biosynth"/>
    <property type="match status" value="1"/>
</dbReference>